<dbReference type="PANTHER" id="PTHR43806">
    <property type="entry name" value="PEPTIDASE S8"/>
    <property type="match status" value="1"/>
</dbReference>
<evidence type="ECO:0000259" key="12">
    <source>
        <dbReference type="Pfam" id="PF00082"/>
    </source>
</evidence>
<dbReference type="AlphaFoldDB" id="A0A398B1Q3"/>
<comment type="cofactor">
    <cofactor evidence="1">
        <name>Ca(2+)</name>
        <dbReference type="ChEBI" id="CHEBI:29108"/>
    </cofactor>
</comment>
<feature type="domain" description="FlgD/Vpr Ig-like" evidence="13">
    <location>
        <begin position="525"/>
        <end position="589"/>
    </location>
</feature>
<feature type="active site" description="Charge relay system" evidence="9">
    <location>
        <position position="191"/>
    </location>
</feature>
<feature type="active site" description="Charge relay system" evidence="9">
    <location>
        <position position="343"/>
    </location>
</feature>
<feature type="domain" description="Peptidase S8/S53" evidence="12">
    <location>
        <begin position="151"/>
        <end position="391"/>
    </location>
</feature>
<proteinExistence type="inferred from homology"/>
<evidence type="ECO:0000259" key="13">
    <source>
        <dbReference type="Pfam" id="PF13860"/>
    </source>
</evidence>
<feature type="active site" description="Charge relay system" evidence="9">
    <location>
        <position position="159"/>
    </location>
</feature>
<dbReference type="RefSeq" id="WP_119114807.1">
    <property type="nucleotide sequence ID" value="NZ_CBCSEO010000022.1"/>
</dbReference>
<evidence type="ECO:0000256" key="11">
    <source>
        <dbReference type="SAM" id="SignalP"/>
    </source>
</evidence>
<dbReference type="CDD" id="cd07484">
    <property type="entry name" value="Peptidases_S8_Thermitase_like"/>
    <property type="match status" value="1"/>
</dbReference>
<gene>
    <name evidence="15" type="ORF">D1970_21020</name>
</gene>
<dbReference type="PANTHER" id="PTHR43806:SF11">
    <property type="entry name" value="CEREVISIN-RELATED"/>
    <property type="match status" value="1"/>
</dbReference>
<dbReference type="PROSITE" id="PS51892">
    <property type="entry name" value="SUBTILASE"/>
    <property type="match status" value="1"/>
</dbReference>
<evidence type="ECO:0000256" key="2">
    <source>
        <dbReference type="ARBA" id="ARBA00004613"/>
    </source>
</evidence>
<evidence type="ECO:0000259" key="14">
    <source>
        <dbReference type="Pfam" id="PF22148"/>
    </source>
</evidence>
<keyword evidence="16" id="KW-1185">Reference proteome</keyword>
<evidence type="ECO:0000256" key="10">
    <source>
        <dbReference type="SAM" id="MobiDB-lite"/>
    </source>
</evidence>
<dbReference type="OrthoDB" id="9798386at2"/>
<feature type="signal peptide" evidence="11">
    <location>
        <begin position="1"/>
        <end position="22"/>
    </location>
</feature>
<keyword evidence="7 9" id="KW-0720">Serine protease</keyword>
<comment type="caution">
    <text evidence="15">The sequence shown here is derived from an EMBL/GenBank/DDBJ whole genome shotgun (WGS) entry which is preliminary data.</text>
</comment>
<dbReference type="Pfam" id="PF22148">
    <property type="entry name" value="Fervidolysin_NPro-like"/>
    <property type="match status" value="1"/>
</dbReference>
<dbReference type="InterPro" id="IPR025965">
    <property type="entry name" value="FlgD/Vpr_Ig-like"/>
</dbReference>
<keyword evidence="8" id="KW-0106">Calcium</keyword>
<dbReference type="Pfam" id="PF13860">
    <property type="entry name" value="FlgD_ig"/>
    <property type="match status" value="3"/>
</dbReference>
<feature type="domain" description="FlgD/Vpr Ig-like" evidence="13">
    <location>
        <begin position="420"/>
        <end position="490"/>
    </location>
</feature>
<dbReference type="PROSITE" id="PS00138">
    <property type="entry name" value="SUBTILASE_SER"/>
    <property type="match status" value="1"/>
</dbReference>
<keyword evidence="11" id="KW-0732">Signal</keyword>
<dbReference type="PRINTS" id="PR00723">
    <property type="entry name" value="SUBTILISIN"/>
</dbReference>
<evidence type="ECO:0000256" key="6">
    <source>
        <dbReference type="ARBA" id="ARBA00022801"/>
    </source>
</evidence>
<evidence type="ECO:0000313" key="16">
    <source>
        <dbReference type="Proteomes" id="UP000265816"/>
    </source>
</evidence>
<evidence type="ECO:0000256" key="7">
    <source>
        <dbReference type="ARBA" id="ARBA00022825"/>
    </source>
</evidence>
<keyword evidence="6 9" id="KW-0378">Hydrolase</keyword>
<evidence type="ECO:0008006" key="17">
    <source>
        <dbReference type="Google" id="ProtNLM"/>
    </source>
</evidence>
<evidence type="ECO:0000256" key="8">
    <source>
        <dbReference type="ARBA" id="ARBA00022837"/>
    </source>
</evidence>
<dbReference type="GO" id="GO:0006508">
    <property type="term" value="P:proteolysis"/>
    <property type="evidence" value="ECO:0007669"/>
    <property type="project" value="UniProtKB-KW"/>
</dbReference>
<dbReference type="Gene3D" id="2.60.40.4070">
    <property type="match status" value="4"/>
</dbReference>
<dbReference type="GO" id="GO:0005576">
    <property type="term" value="C:extracellular region"/>
    <property type="evidence" value="ECO:0007669"/>
    <property type="project" value="UniProtKB-SubCell"/>
</dbReference>
<reference evidence="15 16" key="1">
    <citation type="submission" date="2018-08" db="EMBL/GenBank/DDBJ databases">
        <title>Bacillus jemisoniae sp. nov., Bacillus chryseoplanitiae sp. nov., Bacillus resnikiae sp. nov., and Bacillus frankliniae sp. nov., isolated from Viking spacecraft and associated surfaces.</title>
        <authorList>
            <person name="Seuylemezian A."/>
            <person name="Vaishampayan P."/>
        </authorList>
    </citation>
    <scope>NUCLEOTIDE SEQUENCE [LARGE SCALE GENOMIC DNA]</scope>
    <source>
        <strain evidence="15 16">JJ-247</strain>
    </source>
</reference>
<evidence type="ECO:0000256" key="3">
    <source>
        <dbReference type="ARBA" id="ARBA00011073"/>
    </source>
</evidence>
<feature type="region of interest" description="Disordered" evidence="10">
    <location>
        <begin position="813"/>
        <end position="834"/>
    </location>
</feature>
<feature type="chain" id="PRO_5017444840" description="Peptidase S8" evidence="11">
    <location>
        <begin position="23"/>
        <end position="834"/>
    </location>
</feature>
<dbReference type="PROSITE" id="PS00137">
    <property type="entry name" value="SUBTILASE_HIS"/>
    <property type="match status" value="1"/>
</dbReference>
<evidence type="ECO:0000256" key="5">
    <source>
        <dbReference type="ARBA" id="ARBA00022670"/>
    </source>
</evidence>
<comment type="subcellular location">
    <subcellularLocation>
        <location evidence="2">Secreted</location>
    </subcellularLocation>
</comment>
<evidence type="ECO:0000256" key="4">
    <source>
        <dbReference type="ARBA" id="ARBA00022525"/>
    </source>
</evidence>
<feature type="domain" description="Fervidolysin-like N-terminal prodomain" evidence="14">
    <location>
        <begin position="41"/>
        <end position="115"/>
    </location>
</feature>
<dbReference type="Gene3D" id="3.40.50.200">
    <property type="entry name" value="Peptidase S8/S53 domain"/>
    <property type="match status" value="1"/>
</dbReference>
<sequence>MKRPLLFLIASAFFLVPTAASAADLDVTPKVSKFSTEELFDKKENDFASRELIIKFRETVREKEKQAVFNSIEGVEIESLPSAEFSLVKVPKGTNLEKLAENLLSFRQVEFVEPNYRVESAYVPRDPGYTKQWYLKKINAPQAWDQNKGSEKITVAVIDGGVQTNHPDLIGKIVSPYDMVSRKTRMAPDVHGTHVAGIIAASNNKIGISGVAPNVKIMPINVFSGNDAEMYNIADAIIYAADRKADVINMSLGSRSYSYIVDYAVNYAAKKGVMVVAAAGNEDTDAKTYPAALKHVVGISATDIRDRITYFSNFGSYIDFAAPGNGIYSTVSGSSYTYLSGTSMASPVVAGAAALVLSKNPLLTPSQVMGILKKSSVDLGDKGWDGLYGFGRIDVNKALMKTPAPISSISQTAPSFSVDAERKNGISFTLQGGTKFSLYIQNSKGETVKKIITNKKWTGGKVSASWNGKLDSGKYAWTGNYKLVVKASNGKRSALKRTDIKVTNNVVPSIKAASSALYSPAVTGKLTIPYTVNKKAMVTAVITNSSNREVRRLLNRYTVLSRTRQLTWDGKDSKGKRVADGKYTLSLSVVDSAKRRGTTRKMVITVDTKGPTAKTVVKTSPFVIDGKSKTAFSGEFKEKVTVNAYVITGENTKLKTLASKKVFNPGTINFSWDGKNDKAQAVPEGKYRYMIELSDAAGNKTIAKSSVFELVHPPVVRSQAEFNYPSEGETVFGYSVSKPGTVTVQIFKDGQPFRKIEENIAKTAGSHQFVWDGKNDSGNPGVDGDYAFKISIKDNYSLSHTFSGTIHLKWPATVTPDPEPSVEPDGTASADEAI</sequence>
<accession>A0A398B1Q3</accession>
<keyword evidence="5 9" id="KW-0645">Protease</keyword>
<protein>
    <recommendedName>
        <fullName evidence="17">Peptidase S8</fullName>
    </recommendedName>
</protein>
<dbReference type="GO" id="GO:0004252">
    <property type="term" value="F:serine-type endopeptidase activity"/>
    <property type="evidence" value="ECO:0007669"/>
    <property type="project" value="UniProtKB-UniRule"/>
</dbReference>
<dbReference type="EMBL" id="QWVT01000049">
    <property type="protein sequence ID" value="RID81736.1"/>
    <property type="molecule type" value="Genomic_DNA"/>
</dbReference>
<dbReference type="InterPro" id="IPR022398">
    <property type="entry name" value="Peptidase_S8_His-AS"/>
</dbReference>
<dbReference type="Proteomes" id="UP000265816">
    <property type="component" value="Unassembled WGS sequence"/>
</dbReference>
<dbReference type="InterPro" id="IPR054399">
    <property type="entry name" value="Fervidolysin-like_N_prodom"/>
</dbReference>
<dbReference type="InterPro" id="IPR050131">
    <property type="entry name" value="Peptidase_S8_subtilisin-like"/>
</dbReference>
<evidence type="ECO:0000313" key="15">
    <source>
        <dbReference type="EMBL" id="RID81736.1"/>
    </source>
</evidence>
<evidence type="ECO:0000256" key="1">
    <source>
        <dbReference type="ARBA" id="ARBA00001913"/>
    </source>
</evidence>
<dbReference type="Pfam" id="PF00082">
    <property type="entry name" value="Peptidase_S8"/>
    <property type="match status" value="1"/>
</dbReference>
<keyword evidence="4" id="KW-0964">Secreted</keyword>
<name>A0A398B1Q3_9BACI</name>
<evidence type="ECO:0000256" key="9">
    <source>
        <dbReference type="PROSITE-ProRule" id="PRU01240"/>
    </source>
</evidence>
<dbReference type="SUPFAM" id="SSF52743">
    <property type="entry name" value="Subtilisin-like"/>
    <property type="match status" value="1"/>
</dbReference>
<dbReference type="InterPro" id="IPR023828">
    <property type="entry name" value="Peptidase_S8_Ser-AS"/>
</dbReference>
<dbReference type="InterPro" id="IPR036852">
    <property type="entry name" value="Peptidase_S8/S53_dom_sf"/>
</dbReference>
<organism evidence="15 16">
    <name type="scientific">Mesobacillus zeae</name>
    <dbReference type="NCBI Taxonomy" id="1917180"/>
    <lineage>
        <taxon>Bacteria</taxon>
        <taxon>Bacillati</taxon>
        <taxon>Bacillota</taxon>
        <taxon>Bacilli</taxon>
        <taxon>Bacillales</taxon>
        <taxon>Bacillaceae</taxon>
        <taxon>Mesobacillus</taxon>
    </lineage>
</organism>
<dbReference type="InterPro" id="IPR015500">
    <property type="entry name" value="Peptidase_S8_subtilisin-rel"/>
</dbReference>
<feature type="domain" description="FlgD/Vpr Ig-like" evidence="13">
    <location>
        <begin position="760"/>
        <end position="792"/>
    </location>
</feature>
<dbReference type="InterPro" id="IPR000209">
    <property type="entry name" value="Peptidase_S8/S53_dom"/>
</dbReference>
<comment type="similarity">
    <text evidence="3 9">Belongs to the peptidase S8 family.</text>
</comment>
<dbReference type="InterPro" id="IPR034084">
    <property type="entry name" value="Thermitase-like_dom"/>
</dbReference>